<dbReference type="InterPro" id="IPR012340">
    <property type="entry name" value="NA-bd_OB-fold"/>
</dbReference>
<dbReference type="InterPro" id="IPR052513">
    <property type="entry name" value="Thioester_dehydratase-like"/>
</dbReference>
<accession>A0AAU9EHS0</accession>
<dbReference type="KEGG" id="dmp:FAK_18700"/>
<organism evidence="1 2">
    <name type="scientific">Desulfoferula mesophila</name>
    <dbReference type="NCBI Taxonomy" id="3058419"/>
    <lineage>
        <taxon>Bacteria</taxon>
        <taxon>Pseudomonadati</taxon>
        <taxon>Thermodesulfobacteriota</taxon>
        <taxon>Desulfarculia</taxon>
        <taxon>Desulfarculales</taxon>
        <taxon>Desulfarculaceae</taxon>
        <taxon>Desulfoferula</taxon>
    </lineage>
</organism>
<dbReference type="Gene3D" id="3.40.47.10">
    <property type="match status" value="1"/>
</dbReference>
<dbReference type="PANTHER" id="PTHR34075:SF5">
    <property type="entry name" value="BLR3430 PROTEIN"/>
    <property type="match status" value="1"/>
</dbReference>
<dbReference type="PANTHER" id="PTHR34075">
    <property type="entry name" value="BLR3430 PROTEIN"/>
    <property type="match status" value="1"/>
</dbReference>
<dbReference type="SUPFAM" id="SSF50249">
    <property type="entry name" value="Nucleic acid-binding proteins"/>
    <property type="match status" value="1"/>
</dbReference>
<proteinExistence type="predicted"/>
<dbReference type="InterPro" id="IPR016039">
    <property type="entry name" value="Thiolase-like"/>
</dbReference>
<protein>
    <recommendedName>
        <fullName evidence="3">3-hydroxy-3-methylglutaryl CoA synthase</fullName>
    </recommendedName>
</protein>
<dbReference type="RefSeq" id="WP_338606478.1">
    <property type="nucleotide sequence ID" value="NZ_AP028679.1"/>
</dbReference>
<gene>
    <name evidence="1" type="ORF">FAK_18700</name>
</gene>
<evidence type="ECO:0000313" key="1">
    <source>
        <dbReference type="EMBL" id="BEQ14804.1"/>
    </source>
</evidence>
<dbReference type="EMBL" id="AP028679">
    <property type="protein sequence ID" value="BEQ14804.1"/>
    <property type="molecule type" value="Genomic_DNA"/>
</dbReference>
<dbReference type="GO" id="GO:0016746">
    <property type="term" value="F:acyltransferase activity"/>
    <property type="evidence" value="ECO:0007669"/>
    <property type="project" value="InterPro"/>
</dbReference>
<dbReference type="SUPFAM" id="SSF53901">
    <property type="entry name" value="Thiolase-like"/>
    <property type="match status" value="2"/>
</dbReference>
<evidence type="ECO:0008006" key="3">
    <source>
        <dbReference type="Google" id="ProtNLM"/>
    </source>
</evidence>
<keyword evidence="2" id="KW-1185">Reference proteome</keyword>
<name>A0AAU9EHS0_9BACT</name>
<evidence type="ECO:0000313" key="2">
    <source>
        <dbReference type="Proteomes" id="UP001366166"/>
    </source>
</evidence>
<dbReference type="CDD" id="cd00827">
    <property type="entry name" value="init_cond_enzymes"/>
    <property type="match status" value="1"/>
</dbReference>
<sequence>MAGIFTAAAHIPYLKMERKTIGGAWERGAHKGFRSVAGSDEDSLTMAAEAAGFVLEATGREDVQALYFASTTAPYKEKATSAMLATVLDLDSNMETLDLGNSLRCGLGALSLALDTAAEGKKVLVTSGENRLGYPRSDQEQLFGDAGAAVLVGGGEAPVAYLGGFAVTDEITDVWRTQEDTYVQNWEGRFVSGEGYLRVMAKAVKGLMSQMAVNPEDIAKAVIPAPDSRSAMGILKKTGLGQAGEAVDSLLDEVGFCGAAHPLVMLASVLETAKPGEKILMAAYGDGAQALLFEVESTPAKPAVSMAQHMENRGELKSYARFLSFNGLVEPQPGEPFRLVPSATVTWRERDSLLRCRGSKCQVCGTAAFPIQRICDKCRSVDKFDTVRLSSMTGEVFTFSRDNLAGRPDDPVIVQTVVQMENGARFYGLMTDADPNQVELGMPVKLTLRRMHDLGGFHNYFWKCRPVR</sequence>
<dbReference type="Proteomes" id="UP001366166">
    <property type="component" value="Chromosome"/>
</dbReference>
<reference evidence="2" key="1">
    <citation type="journal article" date="2023" name="Arch. Microbiol.">
        <title>Desulfoferula mesophilus gen. nov. sp. nov., a mesophilic sulfate-reducing bacterium isolated from a brackish lake sediment.</title>
        <authorList>
            <person name="Watanabe T."/>
            <person name="Yabe T."/>
            <person name="Tsuji J.M."/>
            <person name="Fukui M."/>
        </authorList>
    </citation>
    <scope>NUCLEOTIDE SEQUENCE [LARGE SCALE GENOMIC DNA]</scope>
    <source>
        <strain evidence="2">12FAK</strain>
    </source>
</reference>
<dbReference type="AlphaFoldDB" id="A0AAU9EHS0"/>